<evidence type="ECO:0000313" key="3">
    <source>
        <dbReference type="Proteomes" id="UP000241074"/>
    </source>
</evidence>
<reference evidence="2 3" key="2">
    <citation type="submission" date="2018-03" db="EMBL/GenBank/DDBJ databases">
        <authorList>
            <person name="Keele B.F."/>
        </authorList>
    </citation>
    <scope>NUCLEOTIDE SEQUENCE [LARGE SCALE GENOMIC DNA]</scope>
    <source>
        <strain evidence="2 3">D13</strain>
    </source>
</reference>
<dbReference type="RefSeq" id="WP_106891158.1">
    <property type="nucleotide sequence ID" value="NZ_CP027860.1"/>
</dbReference>
<dbReference type="SUPFAM" id="SSF56935">
    <property type="entry name" value="Porins"/>
    <property type="match status" value="1"/>
</dbReference>
<sequence>MLRLRLAILLIALPTPIPGLAQTPAAAERRATRNEYSEAMQLHIAGYADVTYVDTRGVGGSLGTVTLAPILHAQFGDRFLLEAELEMEMDDRGEQETALEYAALNWLLTDRQAIVVGKFLSPVGYFFQNLHPSWINKLAAVPVGFGHGGAAPLTDVGVQWRGGATLSDSHQLNYALYYANGPRLGLEGMDDLDLDVEGSMINRDGRRVWGGRVGWLPDPRLELGVSMARGEVILDPGDQSASEEPSRAYRVDGMDVAWRPLPRIDLRGEWIRQQVSGASSSLVPDAATWRAWYLQGGYHFGSDRWESVLRFGDSVSPHGESTFQQMAVGLNYLIQPQTQLKLSWEFNSSDDADAAADRLLLQLAHGF</sequence>
<dbReference type="OrthoDB" id="106501at2"/>
<feature type="signal peptide" evidence="1">
    <location>
        <begin position="1"/>
        <end position="21"/>
    </location>
</feature>
<keyword evidence="1" id="KW-0732">Signal</keyword>
<gene>
    <name evidence="2" type="ORF">C7S18_08510</name>
</gene>
<name>A0A2P1PQX4_9GAMM</name>
<evidence type="ECO:0000256" key="1">
    <source>
        <dbReference type="SAM" id="SignalP"/>
    </source>
</evidence>
<evidence type="ECO:0000313" key="2">
    <source>
        <dbReference type="EMBL" id="AVP97234.1"/>
    </source>
</evidence>
<reference evidence="2 3" key="1">
    <citation type="submission" date="2018-03" db="EMBL/GenBank/DDBJ databases">
        <title>Ahniella affigens gen. nov., sp. nov., a gammaproteobacterium isolated from sandy soil near a stream.</title>
        <authorList>
            <person name="Ko Y."/>
            <person name="Kim J.-H."/>
        </authorList>
    </citation>
    <scope>NUCLEOTIDE SEQUENCE [LARGE SCALE GENOMIC DNA]</scope>
    <source>
        <strain evidence="2 3">D13</strain>
    </source>
</reference>
<organism evidence="2 3">
    <name type="scientific">Ahniella affigens</name>
    <dbReference type="NCBI Taxonomy" id="2021234"/>
    <lineage>
        <taxon>Bacteria</taxon>
        <taxon>Pseudomonadati</taxon>
        <taxon>Pseudomonadota</taxon>
        <taxon>Gammaproteobacteria</taxon>
        <taxon>Lysobacterales</taxon>
        <taxon>Rhodanobacteraceae</taxon>
        <taxon>Ahniella</taxon>
    </lineage>
</organism>
<dbReference type="AlphaFoldDB" id="A0A2P1PQX4"/>
<protein>
    <submittedName>
        <fullName evidence="2">Porin</fullName>
    </submittedName>
</protein>
<feature type="chain" id="PRO_5015120395" evidence="1">
    <location>
        <begin position="22"/>
        <end position="367"/>
    </location>
</feature>
<dbReference type="Gene3D" id="2.40.160.10">
    <property type="entry name" value="Porin"/>
    <property type="match status" value="1"/>
</dbReference>
<dbReference type="Proteomes" id="UP000241074">
    <property type="component" value="Chromosome"/>
</dbReference>
<dbReference type="InterPro" id="IPR023614">
    <property type="entry name" value="Porin_dom_sf"/>
</dbReference>
<dbReference type="KEGG" id="xba:C7S18_08510"/>
<keyword evidence="3" id="KW-1185">Reference proteome</keyword>
<accession>A0A2P1PQX4</accession>
<dbReference type="EMBL" id="CP027860">
    <property type="protein sequence ID" value="AVP97234.1"/>
    <property type="molecule type" value="Genomic_DNA"/>
</dbReference>
<proteinExistence type="predicted"/>